<accession>A0A316A015</accession>
<dbReference type="Pfam" id="PF00528">
    <property type="entry name" value="BPD_transp_1"/>
    <property type="match status" value="1"/>
</dbReference>
<evidence type="ECO:0000256" key="2">
    <source>
        <dbReference type="ARBA" id="ARBA00022448"/>
    </source>
</evidence>
<keyword evidence="5 7" id="KW-1133">Transmembrane helix</keyword>
<evidence type="ECO:0000313" key="9">
    <source>
        <dbReference type="EMBL" id="SUQ13501.1"/>
    </source>
</evidence>
<feature type="transmembrane region" description="Helical" evidence="7">
    <location>
        <begin position="152"/>
        <end position="172"/>
    </location>
</feature>
<evidence type="ECO:0000256" key="5">
    <source>
        <dbReference type="ARBA" id="ARBA00022989"/>
    </source>
</evidence>
<feature type="domain" description="ABC transmembrane type-1" evidence="8">
    <location>
        <begin position="81"/>
        <end position="271"/>
    </location>
</feature>
<dbReference type="InterPro" id="IPR035906">
    <property type="entry name" value="MetI-like_sf"/>
</dbReference>
<evidence type="ECO:0000259" key="8">
    <source>
        <dbReference type="PROSITE" id="PS50928"/>
    </source>
</evidence>
<evidence type="ECO:0000256" key="1">
    <source>
        <dbReference type="ARBA" id="ARBA00004651"/>
    </source>
</evidence>
<keyword evidence="3" id="KW-1003">Cell membrane</keyword>
<dbReference type="PANTHER" id="PTHR32243">
    <property type="entry name" value="MALTOSE TRANSPORT SYSTEM PERMEASE-RELATED"/>
    <property type="match status" value="1"/>
</dbReference>
<dbReference type="Proteomes" id="UP000254051">
    <property type="component" value="Unassembled WGS sequence"/>
</dbReference>
<protein>
    <submittedName>
        <fullName evidence="9">Carbohydrate ABC transporter membrane protein 2, CUT1 family</fullName>
    </submittedName>
</protein>
<dbReference type="OrthoDB" id="9793448at2"/>
<dbReference type="PANTHER" id="PTHR32243:SF18">
    <property type="entry name" value="INNER MEMBRANE ABC TRANSPORTER PERMEASE PROTEIN YCJP"/>
    <property type="match status" value="1"/>
</dbReference>
<dbReference type="InterPro" id="IPR000515">
    <property type="entry name" value="MetI-like"/>
</dbReference>
<dbReference type="GO" id="GO:0005886">
    <property type="term" value="C:plasma membrane"/>
    <property type="evidence" value="ECO:0007669"/>
    <property type="project" value="UniProtKB-SubCell"/>
</dbReference>
<feature type="transmembrane region" description="Helical" evidence="7">
    <location>
        <begin position="27"/>
        <end position="48"/>
    </location>
</feature>
<evidence type="ECO:0000256" key="6">
    <source>
        <dbReference type="ARBA" id="ARBA00023136"/>
    </source>
</evidence>
<dbReference type="EMBL" id="UHJJ01000003">
    <property type="protein sequence ID" value="SUQ13501.1"/>
    <property type="molecule type" value="Genomic_DNA"/>
</dbReference>
<dbReference type="Gene3D" id="1.10.3720.10">
    <property type="entry name" value="MetI-like"/>
    <property type="match status" value="1"/>
</dbReference>
<keyword evidence="2 7" id="KW-0813">Transport</keyword>
<proteinExistence type="inferred from homology"/>
<feature type="transmembrane region" description="Helical" evidence="7">
    <location>
        <begin position="198"/>
        <end position="218"/>
    </location>
</feature>
<evidence type="ECO:0000313" key="10">
    <source>
        <dbReference type="Proteomes" id="UP000254051"/>
    </source>
</evidence>
<dbReference type="GO" id="GO:0055085">
    <property type="term" value="P:transmembrane transport"/>
    <property type="evidence" value="ECO:0007669"/>
    <property type="project" value="InterPro"/>
</dbReference>
<dbReference type="PROSITE" id="PS50928">
    <property type="entry name" value="ABC_TM1"/>
    <property type="match status" value="1"/>
</dbReference>
<comment type="subcellular location">
    <subcellularLocation>
        <location evidence="1 7">Cell membrane</location>
        <topology evidence="1 7">Multi-pass membrane protein</topology>
    </subcellularLocation>
</comment>
<dbReference type="RefSeq" id="WP_109709487.1">
    <property type="nucleotide sequence ID" value="NZ_QGDS01000003.1"/>
</dbReference>
<dbReference type="SUPFAM" id="SSF161098">
    <property type="entry name" value="MetI-like"/>
    <property type="match status" value="1"/>
</dbReference>
<dbReference type="AlphaFoldDB" id="A0A316A015"/>
<dbReference type="CDD" id="cd06261">
    <property type="entry name" value="TM_PBP2"/>
    <property type="match status" value="1"/>
</dbReference>
<evidence type="ECO:0000256" key="3">
    <source>
        <dbReference type="ARBA" id="ARBA00022475"/>
    </source>
</evidence>
<evidence type="ECO:0000256" key="7">
    <source>
        <dbReference type="RuleBase" id="RU363032"/>
    </source>
</evidence>
<name>A0A316A015_9FIRM</name>
<keyword evidence="6 7" id="KW-0472">Membrane</keyword>
<feature type="transmembrane region" description="Helical" evidence="7">
    <location>
        <begin position="250"/>
        <end position="271"/>
    </location>
</feature>
<dbReference type="InterPro" id="IPR050901">
    <property type="entry name" value="BP-dep_ABC_trans_perm"/>
</dbReference>
<keyword evidence="4 7" id="KW-0812">Transmembrane</keyword>
<feature type="transmembrane region" description="Helical" evidence="7">
    <location>
        <begin position="119"/>
        <end position="140"/>
    </location>
</feature>
<reference evidence="10" key="1">
    <citation type="submission" date="2017-07" db="EMBL/GenBank/DDBJ databases">
        <authorList>
            <person name="Varghese N."/>
            <person name="Submissions S."/>
        </authorList>
    </citation>
    <scope>NUCLEOTIDE SEQUENCE [LARGE SCALE GENOMIC DNA]</scope>
    <source>
        <strain evidence="10">NLAE-zl-C134</strain>
    </source>
</reference>
<evidence type="ECO:0000256" key="4">
    <source>
        <dbReference type="ARBA" id="ARBA00022692"/>
    </source>
</evidence>
<feature type="transmembrane region" description="Helical" evidence="7">
    <location>
        <begin position="85"/>
        <end position="107"/>
    </location>
</feature>
<keyword evidence="10" id="KW-1185">Reference proteome</keyword>
<organism evidence="9 10">
    <name type="scientific">Faecalicatena contorta</name>
    <dbReference type="NCBI Taxonomy" id="39482"/>
    <lineage>
        <taxon>Bacteria</taxon>
        <taxon>Bacillati</taxon>
        <taxon>Bacillota</taxon>
        <taxon>Clostridia</taxon>
        <taxon>Lachnospirales</taxon>
        <taxon>Lachnospiraceae</taxon>
        <taxon>Faecalicatena</taxon>
    </lineage>
</organism>
<comment type="similarity">
    <text evidence="7">Belongs to the binding-protein-dependent transport system permease family.</text>
</comment>
<gene>
    <name evidence="9" type="ORF">SAMN05216529_103231</name>
</gene>
<sequence>MSNQLQLTDSSKNKSILKILEPIGRNLGLTLFAMFALFPLVWMVICAFKSDAQMYNTVFVFQPTLENFRAVLIGTDYFKAFFQNLVVAGGAVIITVIAGVPCAYALARYNFRKKEDVAFQILSFKFAPEIMVILPIFLIFQKVGLYDTFFGLIWVYQLITMPLLIWVVRGYFEDISVEVEQAAQLDGYTWYEVFFKTLVPLIKPGMVAAALLAFIFAWNSFTFPLILSGFKIQTITITALRYIASDTVHYGQVAVASTIAVLPEVIVALFIQKHLVRGLSFGAVKG</sequence>